<keyword evidence="2" id="KW-0812">Transmembrane</keyword>
<evidence type="ECO:0000256" key="2">
    <source>
        <dbReference type="SAM" id="Phobius"/>
    </source>
</evidence>
<dbReference type="RefSeq" id="WP_130542578.1">
    <property type="nucleotide sequence ID" value="NZ_CP042431.1"/>
</dbReference>
<dbReference type="OrthoDB" id="663559at2"/>
<feature type="region of interest" description="Disordered" evidence="1">
    <location>
        <begin position="177"/>
        <end position="229"/>
    </location>
</feature>
<organism evidence="3 4">
    <name type="scientific">Pseudobacter ginsenosidimutans</name>
    <dbReference type="NCBI Taxonomy" id="661488"/>
    <lineage>
        <taxon>Bacteria</taxon>
        <taxon>Pseudomonadati</taxon>
        <taxon>Bacteroidota</taxon>
        <taxon>Chitinophagia</taxon>
        <taxon>Chitinophagales</taxon>
        <taxon>Chitinophagaceae</taxon>
        <taxon>Pseudobacter</taxon>
    </lineage>
</organism>
<keyword evidence="4" id="KW-1185">Reference proteome</keyword>
<feature type="compositionally biased region" description="Polar residues" evidence="1">
    <location>
        <begin position="213"/>
        <end position="224"/>
    </location>
</feature>
<evidence type="ECO:0000313" key="3">
    <source>
        <dbReference type="EMBL" id="RZS72129.1"/>
    </source>
</evidence>
<feature type="transmembrane region" description="Helical" evidence="2">
    <location>
        <begin position="148"/>
        <end position="169"/>
    </location>
</feature>
<reference evidence="3 4" key="1">
    <citation type="submission" date="2019-02" db="EMBL/GenBank/DDBJ databases">
        <title>Genomic Encyclopedia of Type Strains, Phase IV (KMG-IV): sequencing the most valuable type-strain genomes for metagenomic binning, comparative biology and taxonomic classification.</title>
        <authorList>
            <person name="Goeker M."/>
        </authorList>
    </citation>
    <scope>NUCLEOTIDE SEQUENCE [LARGE SCALE GENOMIC DNA]</scope>
    <source>
        <strain evidence="3 4">DSM 18116</strain>
    </source>
</reference>
<keyword evidence="2" id="KW-1133">Transmembrane helix</keyword>
<accession>A0A4Q7MVS8</accession>
<evidence type="ECO:0000313" key="4">
    <source>
        <dbReference type="Proteomes" id="UP000293874"/>
    </source>
</evidence>
<dbReference type="EMBL" id="SGXA01000002">
    <property type="protein sequence ID" value="RZS72129.1"/>
    <property type="molecule type" value="Genomic_DNA"/>
</dbReference>
<protein>
    <submittedName>
        <fullName evidence="3">Uncharacterized protein</fullName>
    </submittedName>
</protein>
<evidence type="ECO:0000256" key="1">
    <source>
        <dbReference type="SAM" id="MobiDB-lite"/>
    </source>
</evidence>
<dbReference type="AlphaFoldDB" id="A0A4Q7MVS8"/>
<feature type="compositionally biased region" description="Polar residues" evidence="1">
    <location>
        <begin position="177"/>
        <end position="192"/>
    </location>
</feature>
<name>A0A4Q7MVS8_9BACT</name>
<keyword evidence="2" id="KW-0472">Membrane</keyword>
<proteinExistence type="predicted"/>
<dbReference type="Proteomes" id="UP000293874">
    <property type="component" value="Unassembled WGS sequence"/>
</dbReference>
<gene>
    <name evidence="3" type="ORF">EV199_4044</name>
</gene>
<sequence length="391" mass="43544">MNITRQNYEEWLLLYVDNELSLAERIIVDDFLAANPDLQQELEMLQQSTFRPDEEIVFPGKEILLKNNNEFVITPANCEQYFVLYADDELSNQQKASVEEFVYHHPQFQAAFELIQQAKLTPDQSIVFPDKKLLYRSEKSRRVVMMRWYKIAAAAVLVLLIGGVSYQWLSKKDDNTEMASRNGQQTPQSSGIAANDSAADHEPGKTPADESNAEAQPLSTVTEKSQVEKVGVKNDVAKKAPANAAAQRPQITIPSPVTMPDNRTASGFPVNHDMANNDHGKKVSDPGNTTIASNVTPTEALKGTEKLNTEKINVKSPGNTALNNSDMAAIADHSYDLLEEEDIEIQPADKKNKMRGILRRVSRVFDKATNADASDNRKGNIRIANFEIALK</sequence>
<comment type="caution">
    <text evidence="3">The sequence shown here is derived from an EMBL/GenBank/DDBJ whole genome shotgun (WGS) entry which is preliminary data.</text>
</comment>
<feature type="compositionally biased region" description="Basic and acidic residues" evidence="1">
    <location>
        <begin position="198"/>
        <end position="208"/>
    </location>
</feature>